<dbReference type="RefSeq" id="WP_168301739.1">
    <property type="nucleotide sequence ID" value="NZ_CP071604.1"/>
</dbReference>
<sequence length="283" mass="30911">MPRQADEFAHDLAERRAWLASLPHNPKPVLAWPTIERLSRLENPEAARSLYRYAQLMAPPHMIVANDNDPDAAAPEGDPDMRHEMRPGIDEMLDAASPGMRSRVVSAKINGTWTVIERHEPGFRLSGSDVQLGNLVFRSGKLVAYGQTARGRSKTPVERTRQPKGYEAPPKRSQESIKFLLPANDNTPIATGAGWLGGVTRASGNSTRQDHGDHLAAIEMDRNARRAAVRMALGLDAAVLDAAITDATAQQIGEAFGYSGKTAERRGIEKINAAIRKLQEIAT</sequence>
<feature type="region of interest" description="Disordered" evidence="1">
    <location>
        <begin position="147"/>
        <end position="173"/>
    </location>
</feature>
<evidence type="ECO:0000313" key="2">
    <source>
        <dbReference type="EMBL" id="MET3759154.1"/>
    </source>
</evidence>
<name>A0ABV2MSM6_9HYPH</name>
<dbReference type="GeneID" id="91147516"/>
<protein>
    <recommendedName>
        <fullName evidence="4">Integrase</fullName>
    </recommendedName>
</protein>
<organism evidence="2 3">
    <name type="scientific">Rhizobium binae</name>
    <dbReference type="NCBI Taxonomy" id="1138190"/>
    <lineage>
        <taxon>Bacteria</taxon>
        <taxon>Pseudomonadati</taxon>
        <taxon>Pseudomonadota</taxon>
        <taxon>Alphaproteobacteria</taxon>
        <taxon>Hyphomicrobiales</taxon>
        <taxon>Rhizobiaceae</taxon>
        <taxon>Rhizobium/Agrobacterium group</taxon>
        <taxon>Rhizobium</taxon>
    </lineage>
</organism>
<comment type="caution">
    <text evidence="2">The sequence shown here is derived from an EMBL/GenBank/DDBJ whole genome shotgun (WGS) entry which is preliminary data.</text>
</comment>
<dbReference type="Proteomes" id="UP001549077">
    <property type="component" value="Unassembled WGS sequence"/>
</dbReference>
<accession>A0ABV2MSM6</accession>
<reference evidence="2 3" key="1">
    <citation type="submission" date="2024-06" db="EMBL/GenBank/DDBJ databases">
        <title>Genomic Encyclopedia of Type Strains, Phase IV (KMG-IV): sequencing the most valuable type-strain genomes for metagenomic binning, comparative biology and taxonomic classification.</title>
        <authorList>
            <person name="Goeker M."/>
        </authorList>
    </citation>
    <scope>NUCLEOTIDE SEQUENCE [LARGE SCALE GENOMIC DNA]</scope>
    <source>
        <strain evidence="2 3">DSM 29288</strain>
    </source>
</reference>
<dbReference type="EMBL" id="JBEPMY010000046">
    <property type="protein sequence ID" value="MET3759154.1"/>
    <property type="molecule type" value="Genomic_DNA"/>
</dbReference>
<evidence type="ECO:0008006" key="4">
    <source>
        <dbReference type="Google" id="ProtNLM"/>
    </source>
</evidence>
<gene>
    <name evidence="2" type="ORF">ABID08_006538</name>
</gene>
<proteinExistence type="predicted"/>
<evidence type="ECO:0000256" key="1">
    <source>
        <dbReference type="SAM" id="MobiDB-lite"/>
    </source>
</evidence>
<evidence type="ECO:0000313" key="3">
    <source>
        <dbReference type="Proteomes" id="UP001549077"/>
    </source>
</evidence>
<keyword evidence="3" id="KW-1185">Reference proteome</keyword>